<dbReference type="PANTHER" id="PTHR28634:SF1">
    <property type="entry name" value="ZINC FINGER B-BOX DOMAIN-CONTAINING PROTEIN 1"/>
    <property type="match status" value="1"/>
</dbReference>
<dbReference type="InterPro" id="IPR037688">
    <property type="entry name" value="ZBBX"/>
</dbReference>
<evidence type="ECO:0000256" key="1">
    <source>
        <dbReference type="SAM" id="MobiDB-lite"/>
    </source>
</evidence>
<feature type="region of interest" description="Disordered" evidence="1">
    <location>
        <begin position="1"/>
        <end position="30"/>
    </location>
</feature>
<gene>
    <name evidence="2" type="ORF">KUTeg_014275</name>
</gene>
<dbReference type="Proteomes" id="UP001217089">
    <property type="component" value="Unassembled WGS sequence"/>
</dbReference>
<name>A0ABQ9EZN3_TEGGR</name>
<evidence type="ECO:0000313" key="3">
    <source>
        <dbReference type="Proteomes" id="UP001217089"/>
    </source>
</evidence>
<sequence length="564" mass="63345">MKVEGGSNMSGMGFNTSTRKEDLSTRLKTHNIKRAKDETKKLETESRKMEEKLRELRLAMSKEKEDRERRGGGFWSRGQTGNLNNYATDVLNKPVRSSKMYQSDQVNQEQWLSLLNKAIGPRQCMSPQPSNRDIDDSQILSVGDSSVHSSIASVQKSRNGPEGASVSYDGGPSLLDGTYDERENAAAFQEALMAWRSGGQSQQQSPQKAPTPRKSYTPVKTPTVHMDMGTGTMDDKPDVEIKFNTSNLSYAERLMLKKHRRTELDQVNTPRIELTQRERVDFHALYEAITQAKPPEMGHFDACDMIITEMDHSPDYPDNEIANAVKSIKSRPPSAPKSKQESFVNSRPPSSAKSRPKSSARPGSRAWEDARPSSRFSRASSRMQGEGLLTKSPSEELQKVAMMSHSIMDGVYTSALSNFLMLGVDPSEELQEERTLTPTKHKKQKDDKYKVSNKFVDGEDLTRYDEVGKSDLQNQDDTETLDKLEWELASETGRITADGKLSRISVIEDADDGNSTDSSVDSRAFSRMSQQDQGYDINSRLREDELVDDMEEGDTQEEEVRALH</sequence>
<dbReference type="EMBL" id="JARBDR010000657">
    <property type="protein sequence ID" value="KAJ8309401.1"/>
    <property type="molecule type" value="Genomic_DNA"/>
</dbReference>
<feature type="compositionally biased region" description="Polar residues" evidence="1">
    <location>
        <begin position="515"/>
        <end position="533"/>
    </location>
</feature>
<feature type="region of interest" description="Disordered" evidence="1">
    <location>
        <begin position="509"/>
        <end position="540"/>
    </location>
</feature>
<feature type="region of interest" description="Disordered" evidence="1">
    <location>
        <begin position="196"/>
        <end position="235"/>
    </location>
</feature>
<organism evidence="2 3">
    <name type="scientific">Tegillarca granosa</name>
    <name type="common">Malaysian cockle</name>
    <name type="synonym">Anadara granosa</name>
    <dbReference type="NCBI Taxonomy" id="220873"/>
    <lineage>
        <taxon>Eukaryota</taxon>
        <taxon>Metazoa</taxon>
        <taxon>Spiralia</taxon>
        <taxon>Lophotrochozoa</taxon>
        <taxon>Mollusca</taxon>
        <taxon>Bivalvia</taxon>
        <taxon>Autobranchia</taxon>
        <taxon>Pteriomorphia</taxon>
        <taxon>Arcoida</taxon>
        <taxon>Arcoidea</taxon>
        <taxon>Arcidae</taxon>
        <taxon>Tegillarca</taxon>
    </lineage>
</organism>
<proteinExistence type="predicted"/>
<reference evidence="2 3" key="1">
    <citation type="submission" date="2022-12" db="EMBL/GenBank/DDBJ databases">
        <title>Chromosome-level genome of Tegillarca granosa.</title>
        <authorList>
            <person name="Kim J."/>
        </authorList>
    </citation>
    <scope>NUCLEOTIDE SEQUENCE [LARGE SCALE GENOMIC DNA]</scope>
    <source>
        <strain evidence="2">Teg-2019</strain>
        <tissue evidence="2">Adductor muscle</tissue>
    </source>
</reference>
<evidence type="ECO:0000313" key="2">
    <source>
        <dbReference type="EMBL" id="KAJ8309401.1"/>
    </source>
</evidence>
<feature type="region of interest" description="Disordered" evidence="1">
    <location>
        <begin position="58"/>
        <end position="87"/>
    </location>
</feature>
<feature type="region of interest" description="Disordered" evidence="1">
    <location>
        <begin position="150"/>
        <end position="178"/>
    </location>
</feature>
<feature type="compositionally biased region" description="Polar residues" evidence="1">
    <location>
        <begin position="7"/>
        <end position="17"/>
    </location>
</feature>
<feature type="compositionally biased region" description="Low complexity" evidence="1">
    <location>
        <begin position="373"/>
        <end position="382"/>
    </location>
</feature>
<comment type="caution">
    <text evidence="2">The sequence shown here is derived from an EMBL/GenBank/DDBJ whole genome shotgun (WGS) entry which is preliminary data.</text>
</comment>
<keyword evidence="3" id="KW-1185">Reference proteome</keyword>
<feature type="compositionally biased region" description="Basic and acidic residues" evidence="1">
    <location>
        <begin position="58"/>
        <end position="71"/>
    </location>
</feature>
<feature type="compositionally biased region" description="Polar residues" evidence="1">
    <location>
        <begin position="77"/>
        <end position="87"/>
    </location>
</feature>
<accession>A0ABQ9EZN3</accession>
<protein>
    <submittedName>
        <fullName evidence="2">Uncharacterized protein</fullName>
    </submittedName>
</protein>
<feature type="region of interest" description="Disordered" evidence="1">
    <location>
        <begin position="329"/>
        <end position="393"/>
    </location>
</feature>
<feature type="compositionally biased region" description="Low complexity" evidence="1">
    <location>
        <begin position="346"/>
        <end position="362"/>
    </location>
</feature>
<dbReference type="PANTHER" id="PTHR28634">
    <property type="entry name" value="ZINC FINGER B-BOX DOMAIN-CONTAINING PROTEIN 1"/>
    <property type="match status" value="1"/>
</dbReference>
<feature type="compositionally biased region" description="Low complexity" evidence="1">
    <location>
        <begin position="197"/>
        <end position="207"/>
    </location>
</feature>